<feature type="domain" description="PAS" evidence="1">
    <location>
        <begin position="13"/>
        <end position="83"/>
    </location>
</feature>
<dbReference type="CDD" id="cd01948">
    <property type="entry name" value="EAL"/>
    <property type="match status" value="1"/>
</dbReference>
<dbReference type="InterPro" id="IPR029787">
    <property type="entry name" value="Nucleotide_cyclase"/>
</dbReference>
<dbReference type="RefSeq" id="WP_072785070.1">
    <property type="nucleotide sequence ID" value="NZ_FRCX01000005.1"/>
</dbReference>
<dbReference type="InterPro" id="IPR035965">
    <property type="entry name" value="PAS-like_dom_sf"/>
</dbReference>
<reference evidence="5" key="1">
    <citation type="submission" date="2016-11" db="EMBL/GenBank/DDBJ databases">
        <authorList>
            <person name="Varghese N."/>
            <person name="Submissions S."/>
        </authorList>
    </citation>
    <scope>NUCLEOTIDE SEQUENCE [LARGE SCALE GENOMIC DNA]</scope>
    <source>
        <strain evidence="5">Sac-22</strain>
    </source>
</reference>
<dbReference type="Pfam" id="PF00563">
    <property type="entry name" value="EAL"/>
    <property type="match status" value="1"/>
</dbReference>
<dbReference type="Proteomes" id="UP000184339">
    <property type="component" value="Unassembled WGS sequence"/>
</dbReference>
<evidence type="ECO:0000313" key="5">
    <source>
        <dbReference type="Proteomes" id="UP000184339"/>
    </source>
</evidence>
<dbReference type="InterPro" id="IPR043128">
    <property type="entry name" value="Rev_trsase/Diguanyl_cyclase"/>
</dbReference>
<feature type="domain" description="GGDEF" evidence="3">
    <location>
        <begin position="161"/>
        <end position="296"/>
    </location>
</feature>
<dbReference type="AlphaFoldDB" id="A0A1M7PNR5"/>
<dbReference type="InterPro" id="IPR000160">
    <property type="entry name" value="GGDEF_dom"/>
</dbReference>
<evidence type="ECO:0000259" key="2">
    <source>
        <dbReference type="PROSITE" id="PS50883"/>
    </source>
</evidence>
<evidence type="ECO:0000259" key="1">
    <source>
        <dbReference type="PROSITE" id="PS50112"/>
    </source>
</evidence>
<dbReference type="PANTHER" id="PTHR44757:SF2">
    <property type="entry name" value="BIOFILM ARCHITECTURE MAINTENANCE PROTEIN MBAA"/>
    <property type="match status" value="1"/>
</dbReference>
<feature type="domain" description="EAL" evidence="2">
    <location>
        <begin position="305"/>
        <end position="558"/>
    </location>
</feature>
<dbReference type="Gene3D" id="3.30.70.270">
    <property type="match status" value="1"/>
</dbReference>
<dbReference type="PROSITE" id="PS50887">
    <property type="entry name" value="GGDEF"/>
    <property type="match status" value="1"/>
</dbReference>
<dbReference type="Pfam" id="PF08448">
    <property type="entry name" value="PAS_4"/>
    <property type="match status" value="1"/>
</dbReference>
<dbReference type="Gene3D" id="3.20.20.450">
    <property type="entry name" value="EAL domain"/>
    <property type="match status" value="1"/>
</dbReference>
<dbReference type="PANTHER" id="PTHR44757">
    <property type="entry name" value="DIGUANYLATE CYCLASE DGCP"/>
    <property type="match status" value="1"/>
</dbReference>
<accession>A0A1M7PNR5</accession>
<dbReference type="PROSITE" id="PS50112">
    <property type="entry name" value="PAS"/>
    <property type="match status" value="1"/>
</dbReference>
<evidence type="ECO:0000313" key="4">
    <source>
        <dbReference type="EMBL" id="SHN18978.1"/>
    </source>
</evidence>
<dbReference type="InterPro" id="IPR001633">
    <property type="entry name" value="EAL_dom"/>
</dbReference>
<dbReference type="CDD" id="cd01949">
    <property type="entry name" value="GGDEF"/>
    <property type="match status" value="1"/>
</dbReference>
<dbReference type="SUPFAM" id="SSF141868">
    <property type="entry name" value="EAL domain-like"/>
    <property type="match status" value="1"/>
</dbReference>
<dbReference type="FunFam" id="3.20.20.450:FF:000001">
    <property type="entry name" value="Cyclic di-GMP phosphodiesterase yahA"/>
    <property type="match status" value="1"/>
</dbReference>
<dbReference type="InterPro" id="IPR052155">
    <property type="entry name" value="Biofilm_reg_signaling"/>
</dbReference>
<dbReference type="InterPro" id="IPR000014">
    <property type="entry name" value="PAS"/>
</dbReference>
<dbReference type="SMART" id="SM00052">
    <property type="entry name" value="EAL"/>
    <property type="match status" value="1"/>
</dbReference>
<dbReference type="NCBIfam" id="TIGR00229">
    <property type="entry name" value="sensory_box"/>
    <property type="match status" value="1"/>
</dbReference>
<name>A0A1M7PNR5_9BURK</name>
<dbReference type="InterPro" id="IPR035919">
    <property type="entry name" value="EAL_sf"/>
</dbReference>
<protein>
    <submittedName>
        <fullName evidence="4">PAS domain S-box-containing protein/diguanylate cyclase (GGDEF) domain-containing protein</fullName>
    </submittedName>
</protein>
<proteinExistence type="predicted"/>
<dbReference type="EMBL" id="FRCX01000005">
    <property type="protein sequence ID" value="SHN18978.1"/>
    <property type="molecule type" value="Genomic_DNA"/>
</dbReference>
<dbReference type="InterPro" id="IPR013656">
    <property type="entry name" value="PAS_4"/>
</dbReference>
<dbReference type="SMART" id="SM00267">
    <property type="entry name" value="GGDEF"/>
    <property type="match status" value="1"/>
</dbReference>
<dbReference type="SUPFAM" id="SSF55073">
    <property type="entry name" value="Nucleotide cyclase"/>
    <property type="match status" value="1"/>
</dbReference>
<keyword evidence="5" id="KW-1185">Reference proteome</keyword>
<dbReference type="CDD" id="cd00130">
    <property type="entry name" value="PAS"/>
    <property type="match status" value="1"/>
</dbReference>
<dbReference type="STRING" id="551987.SAMN05192549_105258"/>
<gene>
    <name evidence="4" type="ORF">SAMN05192549_105258</name>
</gene>
<dbReference type="PROSITE" id="PS50883">
    <property type="entry name" value="EAL"/>
    <property type="match status" value="1"/>
</dbReference>
<dbReference type="SUPFAM" id="SSF55785">
    <property type="entry name" value="PYP-like sensor domain (PAS domain)"/>
    <property type="match status" value="1"/>
</dbReference>
<organism evidence="4 5">
    <name type="scientific">Duganella sacchari</name>
    <dbReference type="NCBI Taxonomy" id="551987"/>
    <lineage>
        <taxon>Bacteria</taxon>
        <taxon>Pseudomonadati</taxon>
        <taxon>Pseudomonadota</taxon>
        <taxon>Betaproteobacteria</taxon>
        <taxon>Burkholderiales</taxon>
        <taxon>Oxalobacteraceae</taxon>
        <taxon>Telluria group</taxon>
        <taxon>Duganella</taxon>
    </lineage>
</organism>
<dbReference type="Gene3D" id="3.30.450.20">
    <property type="entry name" value="PAS domain"/>
    <property type="match status" value="1"/>
</dbReference>
<sequence length="558" mass="62234">MQGPHESHAEALQAAVLTATLESISDAVLMLGHHWEIRYMNGNAERLTKVKRGDVTGRSVWDVFPEAVGGPYYRAYHKAIETNTPVTFEEHYAPLDLWTEIRAYPSEEGLTIYFRDISDRKATEAEIHRLAFYDKLTGLPNRQLLLDRMEHALALGRRTGRVGATLFIDLDNFKNINDTRGHDKGDTLLQLVADRFNDAVRSCDTVARFGGDEFVVLLEDLGANAEAQAQEISSKLLLAFQAPFEVAGTEHYTSASIGVALFGRETAGIEEILQRADLAMYQAKAAGRSAICFFDPVMQSRVSARAAMEADLRRALANQEFELHYQPLAGMTGELAGVEALVRWRHPERGLISPIEFIPVAEDTNMILPLGRWVLTEACRLLSRWANDQRTASLEVAVNVSAIQFHRPDFVEQVLAALSQTGARPDRLRLELTESLLLKDVEGTVEKMQRLRAAGVRFAVDDFGTGYSSLSYLHRLPISQLKIDRSFIWDASRGGHGAAIVRMIVALGKTLEMSVLAEGVETAEQLAFVTEEGCHYYQGYLFSKPLPYNELVAFIARY</sequence>
<evidence type="ECO:0000259" key="3">
    <source>
        <dbReference type="PROSITE" id="PS50887"/>
    </source>
</evidence>
<dbReference type="OrthoDB" id="9813903at2"/>
<dbReference type="SMART" id="SM00091">
    <property type="entry name" value="PAS"/>
    <property type="match status" value="1"/>
</dbReference>
<dbReference type="Pfam" id="PF00990">
    <property type="entry name" value="GGDEF"/>
    <property type="match status" value="1"/>
</dbReference>
<dbReference type="NCBIfam" id="TIGR00254">
    <property type="entry name" value="GGDEF"/>
    <property type="match status" value="1"/>
</dbReference>